<keyword evidence="7 9" id="KW-0472">Membrane</keyword>
<accession>A0A8S8ZJ56</accession>
<dbReference type="InterPro" id="IPR023395">
    <property type="entry name" value="MCP_dom_sf"/>
</dbReference>
<feature type="region of interest" description="Disordered" evidence="8">
    <location>
        <begin position="126"/>
        <end position="206"/>
    </location>
</feature>
<keyword evidence="6 9" id="KW-1133">Transmembrane helix</keyword>
<evidence type="ECO:0008006" key="12">
    <source>
        <dbReference type="Google" id="ProtNLM"/>
    </source>
</evidence>
<protein>
    <recommendedName>
        <fullName evidence="12">Mitochondrial fusion and transport protein ugo1</fullName>
    </recommendedName>
</protein>
<comment type="caution">
    <text evidence="10">The sequence shown here is derived from an EMBL/GenBank/DDBJ whole genome shotgun (WGS) entry which is preliminary data.</text>
</comment>
<dbReference type="VEuPathDB" id="FungiDB:SMAC_08225"/>
<evidence type="ECO:0000313" key="10">
    <source>
        <dbReference type="EMBL" id="KAA8628342.1"/>
    </source>
</evidence>
<proteinExistence type="predicted"/>
<evidence type="ECO:0000313" key="11">
    <source>
        <dbReference type="Proteomes" id="UP000433876"/>
    </source>
</evidence>
<sequence length="532" mass="58176">MAHNHNEGVINPLRPYYIPPTIGEPAVEPMTAPGPHAFTQGNTTDNYASKARTIFSDIDIDYKEYLTDQSPSVMSTVKEVLDELLWKYMSVFMAQPFEVAKTIMQVRAQDDLGGLEALAMEQAKHKAATNQKIRMYDEDTPSPYDSDPDSDQDEMASFFTAKVPPHRPASPSTSRSGGRPRDPSPGGASTTGRTPSKQVPEHQLTMRTPNSVLEVIAQLWQKEGAWGVWKGNNATFIYSVLQSLLENWSRSLLSALFNVPDLGVRGDLDRLVDIASPYPWASLFVAGAAAAITGLILSPLDLVRTRLVLTSVSRGSRRTLSTLRALPSYLCPATLFIPTVLHSLIHPFFMLSTPLVLRSRFMIDREVSPVAFSIAKFCSSTVALFIKLPLETVLRRGQAAVLSSPQYVAALEPKVPTVTKSRRAAALESREDGDSKTPQMETIVPLGRYNGLFGTMYAIVNEEGSHAAPMTAAAKRKAALAKKNGDKSVPQVVYRRGQGMDGLWRGWKVSWWGWVGLWTAGVIGGGGDAGEV</sequence>
<keyword evidence="5" id="KW-0999">Mitochondrion inner membrane</keyword>
<comment type="subcellular location">
    <subcellularLocation>
        <location evidence="1">Membrane</location>
        <topology evidence="1">Multi-pass membrane protein</topology>
    </subcellularLocation>
    <subcellularLocation>
        <location evidence="2">Mitochondrion membrane</location>
    </subcellularLocation>
</comment>
<keyword evidence="5" id="KW-0496">Mitochondrion</keyword>
<gene>
    <name evidence="10" type="ORF">SMACR_08225</name>
</gene>
<evidence type="ECO:0000256" key="8">
    <source>
        <dbReference type="SAM" id="MobiDB-lite"/>
    </source>
</evidence>
<reference evidence="10 11" key="1">
    <citation type="submission" date="2017-07" db="EMBL/GenBank/DDBJ databases">
        <title>Genome sequence of the Sordaria macrospora wild type strain R19027.</title>
        <authorList>
            <person name="Nowrousian M."/>
            <person name="Teichert I."/>
            <person name="Kueck U."/>
        </authorList>
    </citation>
    <scope>NUCLEOTIDE SEQUENCE [LARGE SCALE GENOMIC DNA]</scope>
    <source>
        <strain evidence="10 11">R19027</strain>
        <tissue evidence="10">Mycelium</tissue>
    </source>
</reference>
<dbReference type="Gene3D" id="1.50.40.10">
    <property type="entry name" value="Mitochondrial carrier domain"/>
    <property type="match status" value="1"/>
</dbReference>
<evidence type="ECO:0000256" key="9">
    <source>
        <dbReference type="SAM" id="Phobius"/>
    </source>
</evidence>
<name>A0A8S8ZJ56_SORMA</name>
<dbReference type="SUPFAM" id="SSF103506">
    <property type="entry name" value="Mitochondrial carrier"/>
    <property type="match status" value="1"/>
</dbReference>
<evidence type="ECO:0000256" key="1">
    <source>
        <dbReference type="ARBA" id="ARBA00004141"/>
    </source>
</evidence>
<feature type="transmembrane region" description="Helical" evidence="9">
    <location>
        <begin position="278"/>
        <end position="297"/>
    </location>
</feature>
<feature type="transmembrane region" description="Helical" evidence="9">
    <location>
        <begin position="326"/>
        <end position="349"/>
    </location>
</feature>
<evidence type="ECO:0000256" key="7">
    <source>
        <dbReference type="ARBA" id="ARBA00023136"/>
    </source>
</evidence>
<evidence type="ECO:0000256" key="6">
    <source>
        <dbReference type="ARBA" id="ARBA00022989"/>
    </source>
</evidence>
<dbReference type="AlphaFoldDB" id="A0A8S8ZJ56"/>
<keyword evidence="4" id="KW-0677">Repeat</keyword>
<evidence type="ECO:0000256" key="4">
    <source>
        <dbReference type="ARBA" id="ARBA00022737"/>
    </source>
</evidence>
<dbReference type="EMBL" id="NMPR01000190">
    <property type="protein sequence ID" value="KAA8628342.1"/>
    <property type="molecule type" value="Genomic_DNA"/>
</dbReference>
<evidence type="ECO:0000256" key="3">
    <source>
        <dbReference type="ARBA" id="ARBA00022692"/>
    </source>
</evidence>
<dbReference type="Pfam" id="PF00153">
    <property type="entry name" value="Mito_carr"/>
    <property type="match status" value="1"/>
</dbReference>
<dbReference type="GO" id="GO:0031966">
    <property type="term" value="C:mitochondrial membrane"/>
    <property type="evidence" value="ECO:0007669"/>
    <property type="project" value="UniProtKB-SubCell"/>
</dbReference>
<dbReference type="PANTHER" id="PTHR24089">
    <property type="entry name" value="SOLUTE CARRIER FAMILY 25"/>
    <property type="match status" value="1"/>
</dbReference>
<organism evidence="10 11">
    <name type="scientific">Sordaria macrospora</name>
    <dbReference type="NCBI Taxonomy" id="5147"/>
    <lineage>
        <taxon>Eukaryota</taxon>
        <taxon>Fungi</taxon>
        <taxon>Dikarya</taxon>
        <taxon>Ascomycota</taxon>
        <taxon>Pezizomycotina</taxon>
        <taxon>Sordariomycetes</taxon>
        <taxon>Sordariomycetidae</taxon>
        <taxon>Sordariales</taxon>
        <taxon>Sordariaceae</taxon>
        <taxon>Sordaria</taxon>
    </lineage>
</organism>
<dbReference type="Proteomes" id="UP000433876">
    <property type="component" value="Unassembled WGS sequence"/>
</dbReference>
<evidence type="ECO:0000256" key="5">
    <source>
        <dbReference type="ARBA" id="ARBA00022792"/>
    </source>
</evidence>
<evidence type="ECO:0000256" key="2">
    <source>
        <dbReference type="ARBA" id="ARBA00004325"/>
    </source>
</evidence>
<keyword evidence="3 9" id="KW-0812">Transmembrane</keyword>
<dbReference type="InterPro" id="IPR018108">
    <property type="entry name" value="MCP_transmembrane"/>
</dbReference>